<sequence>METIMEAVRLMEAKQSEKAIELLEDYLPMADEEERYTIAELFIQWGYLHEAKALMEELVQQYPNEGELKVTLADIYTELEEDEAAIQLLNEINDEEDPAYVQTLIQLADLYQAQGLFEVSEQKLLAAKQAEPNEPIIDFALGELYFSTGDYLKATTYYEKILSRTKEIANISINDRLAEAYAESGEFELALTYYQDEDSENPDSLFKYGFTAYQAGRSDIARKAWEHVIEIDTYYHTVYYQLARVYEEEGLLEKAYDTALKGIKVDEFNKELFFMVGTLAHQLDKDEESEKYIREAVAIDPDFKEAILFLIELLKNKSDFKGIIDLIIEIKHTGADDPLYEWELARAYNETESFKDALKHYHAAYNNLKDDSDFLKEYGYFLTEEGRIQEAIPVFEKYLEQQPTDDDISEFVHRLKQSDREDL</sequence>
<protein>
    <submittedName>
        <fullName evidence="4">TPR repeat-containing protein YpiA</fullName>
    </submittedName>
</protein>
<dbReference type="InterPro" id="IPR019734">
    <property type="entry name" value="TPR_rpt"/>
</dbReference>
<dbReference type="RefSeq" id="WP_021291271.1">
    <property type="nucleotide sequence ID" value="NZ_BMPN01000001.1"/>
</dbReference>
<keyword evidence="5" id="KW-1185">Reference proteome</keyword>
<dbReference type="Pfam" id="PF13429">
    <property type="entry name" value="TPR_15"/>
    <property type="match status" value="1"/>
</dbReference>
<feature type="repeat" description="TPR" evidence="3">
    <location>
        <begin position="270"/>
        <end position="303"/>
    </location>
</feature>
<evidence type="ECO:0000313" key="5">
    <source>
        <dbReference type="Proteomes" id="UP000634435"/>
    </source>
</evidence>
<evidence type="ECO:0000256" key="2">
    <source>
        <dbReference type="ARBA" id="ARBA00022803"/>
    </source>
</evidence>
<reference evidence="5" key="1">
    <citation type="journal article" date="2019" name="Int. J. Syst. Evol. Microbiol.">
        <title>The Global Catalogue of Microorganisms (GCM) 10K type strain sequencing project: providing services to taxonomists for standard genome sequencing and annotation.</title>
        <authorList>
            <consortium name="The Broad Institute Genomics Platform"/>
            <consortium name="The Broad Institute Genome Sequencing Center for Infectious Disease"/>
            <person name="Wu L."/>
            <person name="Ma J."/>
        </authorList>
    </citation>
    <scope>NUCLEOTIDE SEQUENCE [LARGE SCALE GENOMIC DNA]</scope>
    <source>
        <strain evidence="5">JCM 30071</strain>
    </source>
</reference>
<feature type="repeat" description="TPR" evidence="3">
    <location>
        <begin position="135"/>
        <end position="168"/>
    </location>
</feature>
<gene>
    <name evidence="4" type="primary">ypiA</name>
    <name evidence="4" type="ORF">GCM10007111_05630</name>
</gene>
<keyword evidence="1" id="KW-0677">Repeat</keyword>
<dbReference type="Proteomes" id="UP000634435">
    <property type="component" value="Unassembled WGS sequence"/>
</dbReference>
<dbReference type="Pfam" id="PF13432">
    <property type="entry name" value="TPR_16"/>
    <property type="match status" value="1"/>
</dbReference>
<feature type="repeat" description="TPR" evidence="3">
    <location>
        <begin position="372"/>
        <end position="405"/>
    </location>
</feature>
<proteinExistence type="predicted"/>
<keyword evidence="2 3" id="KW-0802">TPR repeat</keyword>
<comment type="caution">
    <text evidence="4">The sequence shown here is derived from an EMBL/GenBank/DDBJ whole genome shotgun (WGS) entry which is preliminary data.</text>
</comment>
<evidence type="ECO:0000313" key="4">
    <source>
        <dbReference type="EMBL" id="GGJ46563.1"/>
    </source>
</evidence>
<dbReference type="PANTHER" id="PTHR45586:SF1">
    <property type="entry name" value="LIPOPOLYSACCHARIDE ASSEMBLY PROTEIN B"/>
    <property type="match status" value="1"/>
</dbReference>
<dbReference type="Gene3D" id="1.25.40.10">
    <property type="entry name" value="Tetratricopeptide repeat domain"/>
    <property type="match status" value="4"/>
</dbReference>
<dbReference type="Pfam" id="PF14559">
    <property type="entry name" value="TPR_19"/>
    <property type="match status" value="1"/>
</dbReference>
<name>A0ABQ2D9C6_9BACI</name>
<evidence type="ECO:0000256" key="3">
    <source>
        <dbReference type="PROSITE-ProRule" id="PRU00339"/>
    </source>
</evidence>
<dbReference type="PROSITE" id="PS50005">
    <property type="entry name" value="TPR"/>
    <property type="match status" value="3"/>
</dbReference>
<dbReference type="PANTHER" id="PTHR45586">
    <property type="entry name" value="TPR REPEAT-CONTAINING PROTEIN PA4667"/>
    <property type="match status" value="1"/>
</dbReference>
<dbReference type="EMBL" id="BMPN01000001">
    <property type="protein sequence ID" value="GGJ46563.1"/>
    <property type="molecule type" value="Genomic_DNA"/>
</dbReference>
<evidence type="ECO:0000256" key="1">
    <source>
        <dbReference type="ARBA" id="ARBA00022737"/>
    </source>
</evidence>
<organism evidence="4 5">
    <name type="scientific">Virgibacillus kapii</name>
    <dbReference type="NCBI Taxonomy" id="1638645"/>
    <lineage>
        <taxon>Bacteria</taxon>
        <taxon>Bacillati</taxon>
        <taxon>Bacillota</taxon>
        <taxon>Bacilli</taxon>
        <taxon>Bacillales</taxon>
        <taxon>Bacillaceae</taxon>
        <taxon>Virgibacillus</taxon>
    </lineage>
</organism>
<dbReference type="SUPFAM" id="SSF48452">
    <property type="entry name" value="TPR-like"/>
    <property type="match status" value="1"/>
</dbReference>
<dbReference type="SMART" id="SM00028">
    <property type="entry name" value="TPR"/>
    <property type="match status" value="7"/>
</dbReference>
<accession>A0ABQ2D9C6</accession>
<dbReference type="InterPro" id="IPR011990">
    <property type="entry name" value="TPR-like_helical_dom_sf"/>
</dbReference>
<dbReference type="InterPro" id="IPR051012">
    <property type="entry name" value="CellSynth/LPSAsmb/PSIAsmb"/>
</dbReference>